<dbReference type="Proteomes" id="UP000044602">
    <property type="component" value="Unassembled WGS sequence"/>
</dbReference>
<comment type="subcellular location">
    <subcellularLocation>
        <location evidence="1">Membrane</location>
        <topology evidence="1">Multi-pass membrane protein</topology>
    </subcellularLocation>
</comment>
<feature type="non-terminal residue" evidence="6">
    <location>
        <position position="1"/>
    </location>
</feature>
<keyword evidence="4 5" id="KW-0472">Membrane</keyword>
<keyword evidence="7" id="KW-1185">Reference proteome</keyword>
<sequence length="78" mass="9202">RNSDYVRFHAWQASLLFTAILVIHLIFSFSRFLSWLFFLGDLFAMVWLAMRAYQDADTLDRFELPIIGRIASNILDDE</sequence>
<evidence type="ECO:0000313" key="7">
    <source>
        <dbReference type="Proteomes" id="UP000044602"/>
    </source>
</evidence>
<proteinExistence type="predicted"/>
<dbReference type="PANTHER" id="PTHR36460:SF1">
    <property type="entry name" value="UPF0132 DOMAIN PROTEIN (AFU_ORTHOLOGUE AFUA_3G10255)"/>
    <property type="match status" value="1"/>
</dbReference>
<keyword evidence="2 5" id="KW-0812">Transmembrane</keyword>
<dbReference type="AlphaFoldDB" id="A0A0G4MMH6"/>
<reference evidence="6 7" key="1">
    <citation type="submission" date="2015-05" db="EMBL/GenBank/DDBJ databases">
        <authorList>
            <person name="Wang D.B."/>
            <person name="Wang M."/>
        </authorList>
    </citation>
    <scope>NUCLEOTIDE SEQUENCE [LARGE SCALE GENOMIC DNA]</scope>
    <source>
        <strain evidence="6">VL1</strain>
    </source>
</reference>
<gene>
    <name evidence="6" type="ORF">BN1708_016462</name>
</gene>
<organism evidence="6 7">
    <name type="scientific">Verticillium longisporum</name>
    <name type="common">Verticillium dahliae var. longisporum</name>
    <dbReference type="NCBI Taxonomy" id="100787"/>
    <lineage>
        <taxon>Eukaryota</taxon>
        <taxon>Fungi</taxon>
        <taxon>Dikarya</taxon>
        <taxon>Ascomycota</taxon>
        <taxon>Pezizomycotina</taxon>
        <taxon>Sordariomycetes</taxon>
        <taxon>Hypocreomycetidae</taxon>
        <taxon>Glomerellales</taxon>
        <taxon>Plectosphaerellaceae</taxon>
        <taxon>Verticillium</taxon>
    </lineage>
</organism>
<evidence type="ECO:0000256" key="4">
    <source>
        <dbReference type="ARBA" id="ARBA00023136"/>
    </source>
</evidence>
<accession>A0A0G4MMH6</accession>
<keyword evidence="3 5" id="KW-1133">Transmembrane helix</keyword>
<dbReference type="GO" id="GO:0016020">
    <property type="term" value="C:membrane"/>
    <property type="evidence" value="ECO:0007669"/>
    <property type="project" value="UniProtKB-SubCell"/>
</dbReference>
<dbReference type="PANTHER" id="PTHR36460">
    <property type="entry name" value="UPF0132 DOMAIN PROTEIN (AFU_ORTHOLOGUE AFUA_3G10255)"/>
    <property type="match status" value="1"/>
</dbReference>
<evidence type="ECO:0000256" key="1">
    <source>
        <dbReference type="ARBA" id="ARBA00004141"/>
    </source>
</evidence>
<evidence type="ECO:0000256" key="5">
    <source>
        <dbReference type="SAM" id="Phobius"/>
    </source>
</evidence>
<feature type="transmembrane region" description="Helical" evidence="5">
    <location>
        <begin position="12"/>
        <end position="29"/>
    </location>
</feature>
<dbReference type="STRING" id="100787.A0A0G4MMH6"/>
<evidence type="ECO:0000256" key="2">
    <source>
        <dbReference type="ARBA" id="ARBA00022692"/>
    </source>
</evidence>
<name>A0A0G4MMH6_VERLO</name>
<protein>
    <submittedName>
        <fullName evidence="6">Uncharacterized protein</fullName>
    </submittedName>
</protein>
<evidence type="ECO:0000256" key="3">
    <source>
        <dbReference type="ARBA" id="ARBA00022989"/>
    </source>
</evidence>
<evidence type="ECO:0000313" key="6">
    <source>
        <dbReference type="EMBL" id="CRK35513.1"/>
    </source>
</evidence>
<dbReference type="EMBL" id="CVQH01023594">
    <property type="protein sequence ID" value="CRK35513.1"/>
    <property type="molecule type" value="Genomic_DNA"/>
</dbReference>